<dbReference type="InterPro" id="IPR043502">
    <property type="entry name" value="DNA/RNA_pol_sf"/>
</dbReference>
<comment type="caution">
    <text evidence="3">The sequence shown here is derived from an EMBL/GenBank/DDBJ whole genome shotgun (WGS) entry which is preliminary data.</text>
</comment>
<dbReference type="SUPFAM" id="SSF56672">
    <property type="entry name" value="DNA/RNA polymerases"/>
    <property type="match status" value="1"/>
</dbReference>
<proteinExistence type="predicted"/>
<dbReference type="GO" id="GO:0015074">
    <property type="term" value="P:DNA integration"/>
    <property type="evidence" value="ECO:0007669"/>
    <property type="project" value="InterPro"/>
</dbReference>
<organism evidence="3 4">
    <name type="scientific">Vitis vinifera</name>
    <name type="common">Grape</name>
    <dbReference type="NCBI Taxonomy" id="29760"/>
    <lineage>
        <taxon>Eukaryota</taxon>
        <taxon>Viridiplantae</taxon>
        <taxon>Streptophyta</taxon>
        <taxon>Embryophyta</taxon>
        <taxon>Tracheophyta</taxon>
        <taxon>Spermatophyta</taxon>
        <taxon>Magnoliopsida</taxon>
        <taxon>eudicotyledons</taxon>
        <taxon>Gunneridae</taxon>
        <taxon>Pentapetalae</taxon>
        <taxon>rosids</taxon>
        <taxon>Vitales</taxon>
        <taxon>Vitaceae</taxon>
        <taxon>Viteae</taxon>
        <taxon>Vitis</taxon>
    </lineage>
</organism>
<dbReference type="CDD" id="cd01647">
    <property type="entry name" value="RT_LTR"/>
    <property type="match status" value="1"/>
</dbReference>
<dbReference type="Gene3D" id="3.30.70.270">
    <property type="match status" value="3"/>
</dbReference>
<evidence type="ECO:0000256" key="1">
    <source>
        <dbReference type="SAM" id="MobiDB-lite"/>
    </source>
</evidence>
<sequence>MREPSPLGNPLGTRGSACVEVMTTLHGSTPSLWRRAEGCVPPEGVFLVPSLDSPSWTRVRGRLTRVSDQPDQRVDQRDMDSQVVTVDQFAAAMASIQEAIAGLGQRIDGQQAPPQDGAQYDSTAPPPPPLSQSVPHPTPYVLHSQTDATPLPVVAPIQASEDAHARMDRLEQRMRQMRVSDGDISWDDFDGAPVVSLPTQFRMPEIERYTGIGCPKIHLRLYSSVMRAHGLDEAHLIMLFPMSLSGAAQRWFASLDASRRRTWDDLAQEFLRQFAFNTVIDVSRRELEALRQGPDESVTSFISRWREKIAQIVDRPSEKDQISMILRSLQPRFARHLMGFPHTDFGSLVQALYGIEEGIARGLWPESSPSDSKVKKPLGGQRPGDVSAISSVGSRSPRRYQTFGRLHEPITRSVMLSLGEASYLISSASSSTDYYSSCTEADTTVLQLGMPLSRAFQKLMEGGLLTQLAPRPVPQPVPPRFRMDLHCSYHQGPGHDTDHCAALRHAIQDLIDQGLVNLGQPSVTTNPLPAHSTHAVPPPRVSRLFWMMVMSTSGPAPPFILRLDDDDLEGRDVQIVTRSGRVAQPPPLVARPFDGAVSHEEVRREDDEILRQLQSTQARISIWSLLASSSTHRDALIRALSQIRVETTTTPEGLIHMMTAGRATCIVFSDDDLPPDGLDHVRPLYITVGCSGHFGPSTQTVRAYDSTKREVMGRPWIHVAGAIPSSLHQKVKFIHDGQVITVRSTRDIFAASEPVLQISHSEDDLLLTGFTFDEIQTLEIEDFCRDFVAMSFDQHSSTVVLDMMRGMTFLPGMGLGRRQQGPSEFIAAIDHDTTFGLGFIPTEADYRHMARLRKERVRARLSHTPFDYPIRPYRMSLADYFVRGSETRPRLEEIDSVVHTDRETDLQHLFHQLQLSDGAPDSPFPLTITPTSPDRASMLSLCFPEEITGDGVMVDSTEMIDGVVSHDEYRDEMDMMTMSQITSIVQLQPVSAFDMFGVSTIEVFEGTQTLPVPELPEDDSSLFEGIVSPVEGASDLVDPPLSFDVLSGFVSRSDDVSVASFMDLSVFEYSPASCDSTSISAPHSPTSQIFDINDEVAWPDSDRDSSDHDSDPVDERVSPDTGDVETVDFGTEDQPRELKIGSPLSTEERDRLIHLLRSYLDVFAWSYEDMGLDPSIVQHHLPILPHVRPVKQKLRRLHPRWSLQVKEEIQKQLSVGFISVVEYPEWLANVVPVPKKDGKVRVCVDFRDLNKASPKDDFPLPHIDLLVDSTAGHSMLSFMDGFSGSTYQRAATTLFHDMMHRDVEVYVDDMIVKSRGRADHLDALERFFERIRKFRLRNPRSAPLELQYISRFIARLTDICEPIFRLLRKNQPTVWNDDCQIAFEKIKEYLLSPPVLVPPMPGRPLLLYLSVSDMALGCMLAQLDDSGKERDLLFERLRHYMTEYSVCLISRLDPLRYLFDRPALTGRLMRWLVLLTEFDIQYVSQKSIKGSIVADHLASLPISEVDQLMMIFQMRSFCMTSLSGWACTSMVQPISQVEYEACILGLETALELDIRQMEAISCLFRVVGWRFDDLRYVHLPRAQNRFADALATLASSVDIPIDVVIRPLLIELRSAPAYCCLIGETEVQDDLPWYHDIYQFLDLAHTLRRSADGMLLLCLDRVMREVHAGVCGPHMGGHMLASVRFMVISYMHRHQSYTLDSPWPFSVWGIDIIGKVSPKSSSGHEFILVAIDYFTKWVEAASYARLTSARVASFIRSHIICRYGVPHELISDRGGTSELR</sequence>
<dbReference type="InterPro" id="IPR043128">
    <property type="entry name" value="Rev_trsase/Diguanyl_cyclase"/>
</dbReference>
<dbReference type="InterPro" id="IPR001584">
    <property type="entry name" value="Integrase_cat-core"/>
</dbReference>
<feature type="compositionally biased region" description="Basic and acidic residues" evidence="1">
    <location>
        <begin position="1100"/>
        <end position="1118"/>
    </location>
</feature>
<dbReference type="InterPro" id="IPR005162">
    <property type="entry name" value="Retrotrans_gag_dom"/>
</dbReference>
<dbReference type="Proteomes" id="UP000288805">
    <property type="component" value="Unassembled WGS sequence"/>
</dbReference>
<dbReference type="InterPro" id="IPR036397">
    <property type="entry name" value="RNaseH_sf"/>
</dbReference>
<protein>
    <recommendedName>
        <fullName evidence="2">Integrase catalytic domain-containing protein</fullName>
    </recommendedName>
</protein>
<dbReference type="SUPFAM" id="SSF53098">
    <property type="entry name" value="Ribonuclease H-like"/>
    <property type="match status" value="1"/>
</dbReference>
<reference evidence="3 4" key="1">
    <citation type="journal article" date="2018" name="PLoS Genet.">
        <title>Population sequencing reveals clonal diversity and ancestral inbreeding in the grapevine cultivar Chardonnay.</title>
        <authorList>
            <person name="Roach M.J."/>
            <person name="Johnson D.L."/>
            <person name="Bohlmann J."/>
            <person name="van Vuuren H.J."/>
            <person name="Jones S.J."/>
            <person name="Pretorius I.S."/>
            <person name="Schmidt S.A."/>
            <person name="Borneman A.R."/>
        </authorList>
    </citation>
    <scope>NUCLEOTIDE SEQUENCE [LARGE SCALE GENOMIC DNA]</scope>
    <source>
        <strain evidence="4">cv. Chardonnay</strain>
        <tissue evidence="3">Leaf</tissue>
    </source>
</reference>
<evidence type="ECO:0000313" key="3">
    <source>
        <dbReference type="EMBL" id="RVW82019.1"/>
    </source>
</evidence>
<dbReference type="PANTHER" id="PTHR48475:SF1">
    <property type="entry name" value="RNASE H TYPE-1 DOMAIN-CONTAINING PROTEIN"/>
    <property type="match status" value="1"/>
</dbReference>
<dbReference type="InterPro" id="IPR012337">
    <property type="entry name" value="RNaseH-like_sf"/>
</dbReference>
<evidence type="ECO:0000259" key="2">
    <source>
        <dbReference type="PROSITE" id="PS50994"/>
    </source>
</evidence>
<accession>A0A438HCC1</accession>
<dbReference type="EMBL" id="QGNW01000245">
    <property type="protein sequence ID" value="RVW82019.1"/>
    <property type="molecule type" value="Genomic_DNA"/>
</dbReference>
<dbReference type="Gene3D" id="3.30.420.10">
    <property type="entry name" value="Ribonuclease H-like superfamily/Ribonuclease H"/>
    <property type="match status" value="1"/>
</dbReference>
<feature type="region of interest" description="Disordered" evidence="1">
    <location>
        <begin position="1097"/>
        <end position="1131"/>
    </location>
</feature>
<gene>
    <name evidence="3" type="ORF">CK203_049125</name>
</gene>
<feature type="region of interest" description="Disordered" evidence="1">
    <location>
        <begin position="107"/>
        <end position="147"/>
    </location>
</feature>
<name>A0A438HCC1_VITVI</name>
<feature type="region of interest" description="Disordered" evidence="1">
    <location>
        <begin position="364"/>
        <end position="392"/>
    </location>
</feature>
<dbReference type="InterPro" id="IPR041577">
    <property type="entry name" value="RT_RNaseH_2"/>
</dbReference>
<dbReference type="PROSITE" id="PS50994">
    <property type="entry name" value="INTEGRASE"/>
    <property type="match status" value="1"/>
</dbReference>
<dbReference type="PANTHER" id="PTHR48475">
    <property type="entry name" value="RIBONUCLEASE H"/>
    <property type="match status" value="1"/>
</dbReference>
<feature type="domain" description="Integrase catalytic" evidence="2">
    <location>
        <begin position="1700"/>
        <end position="1780"/>
    </location>
</feature>
<dbReference type="Pfam" id="PF17919">
    <property type="entry name" value="RT_RNaseH_2"/>
    <property type="match status" value="1"/>
</dbReference>
<evidence type="ECO:0000313" key="4">
    <source>
        <dbReference type="Proteomes" id="UP000288805"/>
    </source>
</evidence>
<dbReference type="Gene3D" id="3.10.10.10">
    <property type="entry name" value="HIV Type 1 Reverse Transcriptase, subunit A, domain 1"/>
    <property type="match status" value="1"/>
</dbReference>
<dbReference type="GO" id="GO:0003676">
    <property type="term" value="F:nucleic acid binding"/>
    <property type="evidence" value="ECO:0007669"/>
    <property type="project" value="InterPro"/>
</dbReference>
<dbReference type="Pfam" id="PF03732">
    <property type="entry name" value="Retrotrans_gag"/>
    <property type="match status" value="1"/>
</dbReference>